<evidence type="ECO:0000256" key="3">
    <source>
        <dbReference type="ARBA" id="ARBA00022989"/>
    </source>
</evidence>
<feature type="transmembrane region" description="Helical" evidence="5">
    <location>
        <begin position="20"/>
        <end position="44"/>
    </location>
</feature>
<keyword evidence="8" id="KW-1185">Reference proteome</keyword>
<evidence type="ECO:0000256" key="4">
    <source>
        <dbReference type="ARBA" id="ARBA00023136"/>
    </source>
</evidence>
<feature type="transmembrane region" description="Helical" evidence="5">
    <location>
        <begin position="56"/>
        <end position="78"/>
    </location>
</feature>
<evidence type="ECO:0000256" key="1">
    <source>
        <dbReference type="ARBA" id="ARBA00004370"/>
    </source>
</evidence>
<protein>
    <recommendedName>
        <fullName evidence="6">G-protein coupled receptors family 1 profile domain-containing protein</fullName>
    </recommendedName>
</protein>
<dbReference type="InterPro" id="IPR017452">
    <property type="entry name" value="GPCR_Rhodpsn_7TM"/>
</dbReference>
<evidence type="ECO:0000313" key="8">
    <source>
        <dbReference type="Proteomes" id="UP001159428"/>
    </source>
</evidence>
<keyword evidence="3 5" id="KW-1133">Transmembrane helix</keyword>
<evidence type="ECO:0000313" key="7">
    <source>
        <dbReference type="EMBL" id="CAH3129864.1"/>
    </source>
</evidence>
<dbReference type="Gene3D" id="1.20.1070.10">
    <property type="entry name" value="Rhodopsin 7-helix transmembrane proteins"/>
    <property type="match status" value="1"/>
</dbReference>
<keyword evidence="4 5" id="KW-0472">Membrane</keyword>
<dbReference type="Proteomes" id="UP001159428">
    <property type="component" value="Unassembled WGS sequence"/>
</dbReference>
<gene>
    <name evidence="7" type="ORF">PMEA_00013710</name>
</gene>
<comment type="subcellular location">
    <subcellularLocation>
        <location evidence="1">Membrane</location>
    </subcellularLocation>
</comment>
<dbReference type="AlphaFoldDB" id="A0AAU9WYU0"/>
<comment type="caution">
    <text evidence="7">The sequence shown here is derived from an EMBL/GenBank/DDBJ whole genome shotgun (WGS) entry which is preliminary data.</text>
</comment>
<organism evidence="7 8">
    <name type="scientific">Pocillopora meandrina</name>
    <dbReference type="NCBI Taxonomy" id="46732"/>
    <lineage>
        <taxon>Eukaryota</taxon>
        <taxon>Metazoa</taxon>
        <taxon>Cnidaria</taxon>
        <taxon>Anthozoa</taxon>
        <taxon>Hexacorallia</taxon>
        <taxon>Scleractinia</taxon>
        <taxon>Astrocoeniina</taxon>
        <taxon>Pocilloporidae</taxon>
        <taxon>Pocillopora</taxon>
    </lineage>
</organism>
<dbReference type="EMBL" id="CALNXJ010000024">
    <property type="protein sequence ID" value="CAH3129864.1"/>
    <property type="molecule type" value="Genomic_DNA"/>
</dbReference>
<evidence type="ECO:0000256" key="5">
    <source>
        <dbReference type="SAM" id="Phobius"/>
    </source>
</evidence>
<dbReference type="PROSITE" id="PS50262">
    <property type="entry name" value="G_PROTEIN_RECEP_F1_2"/>
    <property type="match status" value="1"/>
</dbReference>
<name>A0AAU9WYU0_9CNID</name>
<reference evidence="7 8" key="1">
    <citation type="submission" date="2022-05" db="EMBL/GenBank/DDBJ databases">
        <authorList>
            <consortium name="Genoscope - CEA"/>
            <person name="William W."/>
        </authorList>
    </citation>
    <scope>NUCLEOTIDE SEQUENCE [LARGE SCALE GENOMIC DNA]</scope>
</reference>
<evidence type="ECO:0000256" key="2">
    <source>
        <dbReference type="ARBA" id="ARBA00022692"/>
    </source>
</evidence>
<keyword evidence="2 5" id="KW-0812">Transmembrane</keyword>
<dbReference type="GO" id="GO:0016020">
    <property type="term" value="C:membrane"/>
    <property type="evidence" value="ECO:0007669"/>
    <property type="project" value="UniProtKB-SubCell"/>
</dbReference>
<feature type="domain" description="G-protein coupled receptors family 1 profile" evidence="6">
    <location>
        <begin position="36"/>
        <end position="84"/>
    </location>
</feature>
<sequence length="84" mass="9532">MYPLSNKGNLMVMEFESTHVVITTVLLLLVDIDIADNILVCLIIKRNLQTRITINYLPVNLAFSNILFATFITPKVIVSLNLRK</sequence>
<evidence type="ECO:0000259" key="6">
    <source>
        <dbReference type="PROSITE" id="PS50262"/>
    </source>
</evidence>
<dbReference type="SUPFAM" id="SSF81321">
    <property type="entry name" value="Family A G protein-coupled receptor-like"/>
    <property type="match status" value="1"/>
</dbReference>
<proteinExistence type="predicted"/>
<accession>A0AAU9WYU0</accession>